<gene>
    <name evidence="1" type="ORF">GCM10010468_35680</name>
</gene>
<organism evidence="1 2">
    <name type="scientific">Actinocorallia longicatena</name>
    <dbReference type="NCBI Taxonomy" id="111803"/>
    <lineage>
        <taxon>Bacteria</taxon>
        <taxon>Bacillati</taxon>
        <taxon>Actinomycetota</taxon>
        <taxon>Actinomycetes</taxon>
        <taxon>Streptosporangiales</taxon>
        <taxon>Thermomonosporaceae</taxon>
        <taxon>Actinocorallia</taxon>
    </lineage>
</organism>
<sequence length="72" mass="7715">MTPGCTWVSAAVCGSYKPRLTLDRQIPQYIAFQAIITSDTAPSVQLNPSANVHDCAPPCVGTARQFVRQPPA</sequence>
<dbReference type="EMBL" id="BAAAUV010000008">
    <property type="protein sequence ID" value="GAA3214757.1"/>
    <property type="molecule type" value="Genomic_DNA"/>
</dbReference>
<comment type="caution">
    <text evidence="1">The sequence shown here is derived from an EMBL/GenBank/DDBJ whole genome shotgun (WGS) entry which is preliminary data.</text>
</comment>
<reference evidence="2" key="1">
    <citation type="journal article" date="2019" name="Int. J. Syst. Evol. Microbiol.">
        <title>The Global Catalogue of Microorganisms (GCM) 10K type strain sequencing project: providing services to taxonomists for standard genome sequencing and annotation.</title>
        <authorList>
            <consortium name="The Broad Institute Genomics Platform"/>
            <consortium name="The Broad Institute Genome Sequencing Center for Infectious Disease"/>
            <person name="Wu L."/>
            <person name="Ma J."/>
        </authorList>
    </citation>
    <scope>NUCLEOTIDE SEQUENCE [LARGE SCALE GENOMIC DNA]</scope>
    <source>
        <strain evidence="2">JCM 9377</strain>
    </source>
</reference>
<dbReference type="Proteomes" id="UP001501237">
    <property type="component" value="Unassembled WGS sequence"/>
</dbReference>
<name>A0ABP6QAA3_9ACTN</name>
<evidence type="ECO:0000313" key="1">
    <source>
        <dbReference type="EMBL" id="GAA3214757.1"/>
    </source>
</evidence>
<keyword evidence="2" id="KW-1185">Reference proteome</keyword>
<evidence type="ECO:0000313" key="2">
    <source>
        <dbReference type="Proteomes" id="UP001501237"/>
    </source>
</evidence>
<proteinExistence type="predicted"/>
<accession>A0ABP6QAA3</accession>
<protein>
    <submittedName>
        <fullName evidence="1">Uncharacterized protein</fullName>
    </submittedName>
</protein>